<dbReference type="InterPro" id="IPR054292">
    <property type="entry name" value="DUF7028"/>
</dbReference>
<evidence type="ECO:0000259" key="1">
    <source>
        <dbReference type="Pfam" id="PF22970"/>
    </source>
</evidence>
<protein>
    <recommendedName>
        <fullName evidence="1">DUF7028 domain-containing protein</fullName>
    </recommendedName>
</protein>
<accession>A0A6A6MB50</accession>
<reference evidence="2 3" key="1">
    <citation type="journal article" date="2020" name="Mol. Plant">
        <title>The Chromosome-Based Rubber Tree Genome Provides New Insights into Spurge Genome Evolution and Rubber Biosynthesis.</title>
        <authorList>
            <person name="Liu J."/>
            <person name="Shi C."/>
            <person name="Shi C.C."/>
            <person name="Li W."/>
            <person name="Zhang Q.J."/>
            <person name="Zhang Y."/>
            <person name="Li K."/>
            <person name="Lu H.F."/>
            <person name="Shi C."/>
            <person name="Zhu S.T."/>
            <person name="Xiao Z.Y."/>
            <person name="Nan H."/>
            <person name="Yue Y."/>
            <person name="Zhu X.G."/>
            <person name="Wu Y."/>
            <person name="Hong X.N."/>
            <person name="Fan G.Y."/>
            <person name="Tong Y."/>
            <person name="Zhang D."/>
            <person name="Mao C.L."/>
            <person name="Liu Y.L."/>
            <person name="Hao S.J."/>
            <person name="Liu W.Q."/>
            <person name="Lv M.Q."/>
            <person name="Zhang H.B."/>
            <person name="Liu Y."/>
            <person name="Hu-Tang G.R."/>
            <person name="Wang J.P."/>
            <person name="Wang J.H."/>
            <person name="Sun Y.H."/>
            <person name="Ni S.B."/>
            <person name="Chen W.B."/>
            <person name="Zhang X.C."/>
            <person name="Jiao Y.N."/>
            <person name="Eichler E.E."/>
            <person name="Li G.H."/>
            <person name="Liu X."/>
            <person name="Gao L.Z."/>
        </authorList>
    </citation>
    <scope>NUCLEOTIDE SEQUENCE [LARGE SCALE GENOMIC DNA]</scope>
    <source>
        <strain evidence="3">cv. GT1</strain>
        <tissue evidence="2">Leaf</tissue>
    </source>
</reference>
<keyword evidence="3" id="KW-1185">Reference proteome</keyword>
<dbReference type="EMBL" id="JAAGAX010000006">
    <property type="protein sequence ID" value="KAF2309643.1"/>
    <property type="molecule type" value="Genomic_DNA"/>
</dbReference>
<sequence length="123" mass="14373">MGTSLVLNVGCRWSGVSPSAISKYEFAFFDDKKPPESLVIDARKQLSYLGWQIERKKYKNTYRYRYISPDATKIYFSLHQLCHDLRDPIMQSQRIPKPKRKKKGAKVHYRASKCKGRNQLTEG</sequence>
<organism evidence="2 3">
    <name type="scientific">Hevea brasiliensis</name>
    <name type="common">Para rubber tree</name>
    <name type="synonym">Siphonia brasiliensis</name>
    <dbReference type="NCBI Taxonomy" id="3981"/>
    <lineage>
        <taxon>Eukaryota</taxon>
        <taxon>Viridiplantae</taxon>
        <taxon>Streptophyta</taxon>
        <taxon>Embryophyta</taxon>
        <taxon>Tracheophyta</taxon>
        <taxon>Spermatophyta</taxon>
        <taxon>Magnoliopsida</taxon>
        <taxon>eudicotyledons</taxon>
        <taxon>Gunneridae</taxon>
        <taxon>Pentapetalae</taxon>
        <taxon>rosids</taxon>
        <taxon>fabids</taxon>
        <taxon>Malpighiales</taxon>
        <taxon>Euphorbiaceae</taxon>
        <taxon>Crotonoideae</taxon>
        <taxon>Micrandreae</taxon>
        <taxon>Hevea</taxon>
    </lineage>
</organism>
<evidence type="ECO:0000313" key="3">
    <source>
        <dbReference type="Proteomes" id="UP000467840"/>
    </source>
</evidence>
<feature type="domain" description="DUF7028" evidence="1">
    <location>
        <begin position="17"/>
        <end position="86"/>
    </location>
</feature>
<proteinExistence type="predicted"/>
<dbReference type="AlphaFoldDB" id="A0A6A6MB50"/>
<comment type="caution">
    <text evidence="2">The sequence shown here is derived from an EMBL/GenBank/DDBJ whole genome shotgun (WGS) entry which is preliminary data.</text>
</comment>
<dbReference type="Proteomes" id="UP000467840">
    <property type="component" value="Chromosome 14"/>
</dbReference>
<evidence type="ECO:0000313" key="2">
    <source>
        <dbReference type="EMBL" id="KAF2309643.1"/>
    </source>
</evidence>
<name>A0A6A6MB50_HEVBR</name>
<dbReference type="Pfam" id="PF22970">
    <property type="entry name" value="DUF7028"/>
    <property type="match status" value="1"/>
</dbReference>
<gene>
    <name evidence="2" type="ORF">GH714_004428</name>
</gene>